<evidence type="ECO:0000256" key="2">
    <source>
        <dbReference type="ARBA" id="ARBA00022692"/>
    </source>
</evidence>
<feature type="transmembrane region" description="Helical" evidence="5">
    <location>
        <begin position="290"/>
        <end position="314"/>
    </location>
</feature>
<feature type="transmembrane region" description="Helical" evidence="5">
    <location>
        <begin position="169"/>
        <end position="190"/>
    </location>
</feature>
<dbReference type="GO" id="GO:0016020">
    <property type="term" value="C:membrane"/>
    <property type="evidence" value="ECO:0007669"/>
    <property type="project" value="UniProtKB-SubCell"/>
</dbReference>
<feature type="transmembrane region" description="Helical" evidence="5">
    <location>
        <begin position="7"/>
        <end position="28"/>
    </location>
</feature>
<feature type="transmembrane region" description="Helical" evidence="5">
    <location>
        <begin position="320"/>
        <end position="343"/>
    </location>
</feature>
<name>A0A556M9A9_9SPHI</name>
<dbReference type="Proteomes" id="UP000318733">
    <property type="component" value="Unassembled WGS sequence"/>
</dbReference>
<evidence type="ECO:0000256" key="5">
    <source>
        <dbReference type="SAM" id="Phobius"/>
    </source>
</evidence>
<evidence type="ECO:0000256" key="4">
    <source>
        <dbReference type="ARBA" id="ARBA00023136"/>
    </source>
</evidence>
<dbReference type="OrthoDB" id="9815702at2"/>
<keyword evidence="2 5" id="KW-0812">Transmembrane</keyword>
<feature type="transmembrane region" description="Helical" evidence="5">
    <location>
        <begin position="355"/>
        <end position="373"/>
    </location>
</feature>
<dbReference type="PANTHER" id="PTHR43424:SF1">
    <property type="entry name" value="LOCUS PUTATIVE PROTEIN 1-RELATED"/>
    <property type="match status" value="1"/>
</dbReference>
<keyword evidence="4 5" id="KW-0472">Membrane</keyword>
<dbReference type="PANTHER" id="PTHR43424">
    <property type="entry name" value="LOCUS PUTATIVE PROTEIN 1-RELATED"/>
    <property type="match status" value="1"/>
</dbReference>
<evidence type="ECO:0000313" key="7">
    <source>
        <dbReference type="Proteomes" id="UP000318733"/>
    </source>
</evidence>
<evidence type="ECO:0000256" key="3">
    <source>
        <dbReference type="ARBA" id="ARBA00022989"/>
    </source>
</evidence>
<feature type="transmembrane region" description="Helical" evidence="5">
    <location>
        <begin position="437"/>
        <end position="460"/>
    </location>
</feature>
<dbReference type="Pfam" id="PF01943">
    <property type="entry name" value="Polysacc_synt"/>
    <property type="match status" value="1"/>
</dbReference>
<dbReference type="InterPro" id="IPR002797">
    <property type="entry name" value="Polysacc_synth"/>
</dbReference>
<reference evidence="6 7" key="1">
    <citation type="submission" date="2019-07" db="EMBL/GenBank/DDBJ databases">
        <authorList>
            <person name="Huq M.A."/>
        </authorList>
    </citation>
    <scope>NUCLEOTIDE SEQUENCE [LARGE SCALE GENOMIC DNA]</scope>
    <source>
        <strain evidence="6 7">MAH-19</strain>
    </source>
</reference>
<dbReference type="EMBL" id="VLPK01000007">
    <property type="protein sequence ID" value="TSJ36395.1"/>
    <property type="molecule type" value="Genomic_DNA"/>
</dbReference>
<sequence>MGLRKNMISNLLLSSSAVLFPLITFPYVTRTLSSDGLGSYFFYDAFTQYLILFSAVGIPFYGIREISKLKIDEPSRSKLVVELLTIQVSLALLFSIILVGAYLLIPGLNGDFKMIKISCLNLIGSSFLMEWFYQGIEKFTYITVRSLIIRSLCVLGIICLVKHAGDNDIYYLLLTLAVIANALLNFIYYLKNYHHPYTGQLELKRHVKSLLILFSINVSVSVYAVIDTIILKFLTSNVDVSYYNVPFKLVKIYWTLMNAVGLVLIPRIAAYFSKNDMQSVRSALEKSLNVVLLLGLPFSFFCIMFAGDIINVVAGPKYVLAVPALRLLSFIPFIIAVCNVFGAQFLLPAGKEKKILHATLVGLAISLALNFLLIPHFRFMGTAIASVTAETAVCVYIVAAAVKEINIILDYRLIVQIIISAVATAIIRYGFLPAWNGIPILFVAGITYCLSFLALQLFWFKNAFIYSLVNFKHL</sequence>
<protein>
    <submittedName>
        <fullName evidence="6">Flippase</fullName>
    </submittedName>
</protein>
<keyword evidence="7" id="KW-1185">Reference proteome</keyword>
<dbReference type="CDD" id="cd13128">
    <property type="entry name" value="MATE_Wzx_like"/>
    <property type="match status" value="1"/>
</dbReference>
<proteinExistence type="predicted"/>
<accession>A0A556M9A9</accession>
<dbReference type="AlphaFoldDB" id="A0A556M9A9"/>
<gene>
    <name evidence="6" type="ORF">FO440_23120</name>
</gene>
<dbReference type="InterPro" id="IPR052556">
    <property type="entry name" value="PolySynth_Transporter"/>
</dbReference>
<feature type="transmembrane region" description="Helical" evidence="5">
    <location>
        <begin position="84"/>
        <end position="108"/>
    </location>
</feature>
<feature type="transmembrane region" description="Helical" evidence="5">
    <location>
        <begin position="40"/>
        <end position="63"/>
    </location>
</feature>
<evidence type="ECO:0000256" key="1">
    <source>
        <dbReference type="ARBA" id="ARBA00004141"/>
    </source>
</evidence>
<comment type="caution">
    <text evidence="6">The sequence shown here is derived from an EMBL/GenBank/DDBJ whole genome shotgun (WGS) entry which is preliminary data.</text>
</comment>
<keyword evidence="3 5" id="KW-1133">Transmembrane helix</keyword>
<comment type="subcellular location">
    <subcellularLocation>
        <location evidence="1">Membrane</location>
        <topology evidence="1">Multi-pass membrane protein</topology>
    </subcellularLocation>
</comment>
<feature type="transmembrane region" description="Helical" evidence="5">
    <location>
        <begin position="251"/>
        <end position="269"/>
    </location>
</feature>
<feature type="transmembrane region" description="Helical" evidence="5">
    <location>
        <begin position="210"/>
        <end position="231"/>
    </location>
</feature>
<organism evidence="6 7">
    <name type="scientific">Mucilaginibacter corticis</name>
    <dbReference type="NCBI Taxonomy" id="2597670"/>
    <lineage>
        <taxon>Bacteria</taxon>
        <taxon>Pseudomonadati</taxon>
        <taxon>Bacteroidota</taxon>
        <taxon>Sphingobacteriia</taxon>
        <taxon>Sphingobacteriales</taxon>
        <taxon>Sphingobacteriaceae</taxon>
        <taxon>Mucilaginibacter</taxon>
    </lineage>
</organism>
<feature type="transmembrane region" description="Helical" evidence="5">
    <location>
        <begin position="413"/>
        <end position="431"/>
    </location>
</feature>
<feature type="transmembrane region" description="Helical" evidence="5">
    <location>
        <begin position="379"/>
        <end position="401"/>
    </location>
</feature>
<evidence type="ECO:0000313" key="6">
    <source>
        <dbReference type="EMBL" id="TSJ36395.1"/>
    </source>
</evidence>